<name>N6Z404_9RHOO</name>
<keyword evidence="3" id="KW-1185">Reference proteome</keyword>
<sequence length="100" mass="11425">MNIEQLNFGFGTMQWVVIGVIGIYSWLIGRQAASAKELLELRTRITTLEAEMRAVPSHNQLNELMGRLERLDAKLEGVTDSMQPLARSLDRINDYLLQHK</sequence>
<proteinExistence type="predicted"/>
<evidence type="ECO:0000256" key="1">
    <source>
        <dbReference type="SAM" id="Phobius"/>
    </source>
</evidence>
<dbReference type="OrthoDB" id="6905585at2"/>
<evidence type="ECO:0000313" key="3">
    <source>
        <dbReference type="Proteomes" id="UP000013047"/>
    </source>
</evidence>
<dbReference type="AlphaFoldDB" id="N6Z404"/>
<dbReference type="EMBL" id="AMXF01000008">
    <property type="protein sequence ID" value="ENO98635.1"/>
    <property type="molecule type" value="Genomic_DNA"/>
</dbReference>
<evidence type="ECO:0008006" key="4">
    <source>
        <dbReference type="Google" id="ProtNLM"/>
    </source>
</evidence>
<keyword evidence="1" id="KW-1133">Transmembrane helix</keyword>
<gene>
    <name evidence="2" type="ORF">C667_02983</name>
</gene>
<keyword evidence="1" id="KW-0472">Membrane</keyword>
<organism evidence="2 3">
    <name type="scientific">Thauera phenylacetica B4P</name>
    <dbReference type="NCBI Taxonomy" id="1234382"/>
    <lineage>
        <taxon>Bacteria</taxon>
        <taxon>Pseudomonadati</taxon>
        <taxon>Pseudomonadota</taxon>
        <taxon>Betaproteobacteria</taxon>
        <taxon>Rhodocyclales</taxon>
        <taxon>Zoogloeaceae</taxon>
        <taxon>Thauera</taxon>
    </lineage>
</organism>
<comment type="caution">
    <text evidence="2">The sequence shown here is derived from an EMBL/GenBank/DDBJ whole genome shotgun (WGS) entry which is preliminary data.</text>
</comment>
<reference evidence="2 3" key="1">
    <citation type="submission" date="2012-09" db="EMBL/GenBank/DDBJ databases">
        <title>Draft Genome Sequences of 6 Strains from Genus Thauera.</title>
        <authorList>
            <person name="Liu B."/>
            <person name="Shapleigh J.P."/>
            <person name="Frostegard A.H."/>
        </authorList>
    </citation>
    <scope>NUCLEOTIDE SEQUENCE [LARGE SCALE GENOMIC DNA]</scope>
    <source>
        <strain evidence="2 3">B4P</strain>
    </source>
</reference>
<dbReference type="Proteomes" id="UP000013047">
    <property type="component" value="Unassembled WGS sequence"/>
</dbReference>
<evidence type="ECO:0000313" key="2">
    <source>
        <dbReference type="EMBL" id="ENO98635.1"/>
    </source>
</evidence>
<accession>N6Z404</accession>
<keyword evidence="1" id="KW-0812">Transmembrane</keyword>
<protein>
    <recommendedName>
        <fullName evidence="4">DUF2730 domain-containing protein</fullName>
    </recommendedName>
</protein>
<dbReference type="RefSeq" id="WP_004356668.1">
    <property type="nucleotide sequence ID" value="NZ_AMXF01000008.1"/>
</dbReference>
<feature type="transmembrane region" description="Helical" evidence="1">
    <location>
        <begin position="6"/>
        <end position="27"/>
    </location>
</feature>